<dbReference type="Proteomes" id="UP000275394">
    <property type="component" value="Unassembled WGS sequence"/>
</dbReference>
<feature type="compositionally biased region" description="Polar residues" evidence="1">
    <location>
        <begin position="579"/>
        <end position="589"/>
    </location>
</feature>
<dbReference type="GO" id="GO:0005886">
    <property type="term" value="C:plasma membrane"/>
    <property type="evidence" value="ECO:0007669"/>
    <property type="project" value="TreeGrafter"/>
</dbReference>
<proteinExistence type="predicted"/>
<protein>
    <submittedName>
        <fullName evidence="3">Uncharacterized protein YdgA (DUF945 family)</fullName>
    </submittedName>
</protein>
<evidence type="ECO:0000256" key="1">
    <source>
        <dbReference type="SAM" id="MobiDB-lite"/>
    </source>
</evidence>
<keyword evidence="4" id="KW-1185">Reference proteome</keyword>
<feature type="transmembrane region" description="Helical" evidence="2">
    <location>
        <begin position="12"/>
        <end position="35"/>
    </location>
</feature>
<dbReference type="AlphaFoldDB" id="A0A3N2DE03"/>
<name>A0A3N2DE03_9GAMM</name>
<dbReference type="GO" id="GO:0090313">
    <property type="term" value="P:regulation of protein targeting to membrane"/>
    <property type="evidence" value="ECO:0007669"/>
    <property type="project" value="TreeGrafter"/>
</dbReference>
<dbReference type="Gene3D" id="3.30.1330.60">
    <property type="entry name" value="OmpA-like domain"/>
    <property type="match status" value="1"/>
</dbReference>
<sequence>MGLIENSLSVRLTGIFLKYGCLLFILYLLFGYFAAPSIIESQMRQQLEQTGRKMHVEHIRYNPLALSLDMHGLVIDDPQGRPQLSFDRLYGNFEASSLLWSTVVFKELRLDNFTYHYTIAKDGSSNIDDLLALANTPDSEPEADTEEPQPVPRILIKQLSLNGINLTYRDNHRPKPFYKAFGPIYISLYYFNTFPGNGYPYSVEANTEQGEKISWQGDLSVVPLRSQGDIEISGIRLRDGWAFAEEMLNFELVDGRLAAHGHYQLSPDGNVKLSDANIKLDKIDIIDKKTAQPALNIPSFTLSGINLDLQQQRVEIGRIDSQKAVFHEHIDADGQSRLQQLLTPISSGNNTDNQADEAASPWQVQLNKFALKDYRIDLDTDVVGKPLNFTLSKLNLGFEQFNLGDSRLKNLQLDTTIDGEGSEASSQLSINSPQLAYAPLKTSVNVDLKAFPLSHAQPILDDLANLQLVDGTLSSKLNLQLEEGKQLSIVAKGEASIDTLNLVDTLKQLPFLSWDSLDVHDIAYSSAANSLDIDSIDTDALFARVTLHKDGTSNIQDILAHPSQSAPAQPAQPADKEQQGNTTPMSINVGSINFNNARSRFSDLSLSRRFAMTIGEINGSIKDISSATDGRASVDLKGSVNRYAPVLLKGQVNPLAAETYTDLALSFHGLELTNLTPYADVYAGYAIDKGKLTVELNYKMLNNRIVGGNHLFIDQLTLGDHTNSSTATSLPVALAIALLKDSRGQIDIKLEVEGSLDDPEFNYGSLLWDAATSFIGKIIASPFNLLASLVESSEPLNEINFAFGSSELDTTSTQTLSDLADALKQRPQLDLEIRSNANSIADREALARTKLGQQLSIDMNTISNSDWNKLNDYYQQSNSEPSLNELRQEIVAAQPELSKQQVETQLQSHVLQTLLLQQNISDHALKQLALKRSNNIRLALIAQAIGHDRVFVLDSSLVDTPSKQSTSALELNAH</sequence>
<dbReference type="Pfam" id="PF05359">
    <property type="entry name" value="DUF748"/>
    <property type="match status" value="1"/>
</dbReference>
<dbReference type="InterPro" id="IPR036737">
    <property type="entry name" value="OmpA-like_sf"/>
</dbReference>
<dbReference type="InterPro" id="IPR008023">
    <property type="entry name" value="DUF748"/>
</dbReference>
<evidence type="ECO:0000313" key="3">
    <source>
        <dbReference type="EMBL" id="ROR98020.1"/>
    </source>
</evidence>
<dbReference type="PANTHER" id="PTHR30441:SF8">
    <property type="entry name" value="DUF748 DOMAIN-CONTAINING PROTEIN"/>
    <property type="match status" value="1"/>
</dbReference>
<accession>A0A3N2DE03</accession>
<dbReference type="EMBL" id="RKHR01000008">
    <property type="protein sequence ID" value="ROR98020.1"/>
    <property type="molecule type" value="Genomic_DNA"/>
</dbReference>
<keyword evidence="2" id="KW-0472">Membrane</keyword>
<dbReference type="OrthoDB" id="9757969at2"/>
<gene>
    <name evidence="3" type="ORF">EDC56_3692</name>
</gene>
<feature type="compositionally biased region" description="Low complexity" evidence="1">
    <location>
        <begin position="562"/>
        <end position="573"/>
    </location>
</feature>
<reference evidence="3 4" key="1">
    <citation type="submission" date="2018-11" db="EMBL/GenBank/DDBJ databases">
        <title>Genomic Encyclopedia of Type Strains, Phase IV (KMG-IV): sequencing the most valuable type-strain genomes for metagenomic binning, comparative biology and taxonomic classification.</title>
        <authorList>
            <person name="Goeker M."/>
        </authorList>
    </citation>
    <scope>NUCLEOTIDE SEQUENCE [LARGE SCALE GENOMIC DNA]</scope>
    <source>
        <strain evidence="3 4">DSM 100316</strain>
    </source>
</reference>
<keyword evidence="2" id="KW-0812">Transmembrane</keyword>
<keyword evidence="2" id="KW-1133">Transmembrane helix</keyword>
<dbReference type="InterPro" id="IPR052894">
    <property type="entry name" value="AsmA-related"/>
</dbReference>
<dbReference type="PANTHER" id="PTHR30441">
    <property type="entry name" value="DUF748 DOMAIN-CONTAINING PROTEIN"/>
    <property type="match status" value="1"/>
</dbReference>
<feature type="region of interest" description="Disordered" evidence="1">
    <location>
        <begin position="562"/>
        <end position="589"/>
    </location>
</feature>
<organism evidence="3 4">
    <name type="scientific">Sinobacterium caligoides</name>
    <dbReference type="NCBI Taxonomy" id="933926"/>
    <lineage>
        <taxon>Bacteria</taxon>
        <taxon>Pseudomonadati</taxon>
        <taxon>Pseudomonadota</taxon>
        <taxon>Gammaproteobacteria</taxon>
        <taxon>Cellvibrionales</taxon>
        <taxon>Spongiibacteraceae</taxon>
        <taxon>Sinobacterium</taxon>
    </lineage>
</organism>
<dbReference type="RefSeq" id="WP_123714011.1">
    <property type="nucleotide sequence ID" value="NZ_RKHR01000008.1"/>
</dbReference>
<evidence type="ECO:0000313" key="4">
    <source>
        <dbReference type="Proteomes" id="UP000275394"/>
    </source>
</evidence>
<comment type="caution">
    <text evidence="3">The sequence shown here is derived from an EMBL/GenBank/DDBJ whole genome shotgun (WGS) entry which is preliminary data.</text>
</comment>
<evidence type="ECO:0000256" key="2">
    <source>
        <dbReference type="SAM" id="Phobius"/>
    </source>
</evidence>